<keyword evidence="3" id="KW-0547">Nucleotide-binding</keyword>
<comment type="similarity">
    <text evidence="1">Belongs to the ATP-dependent AMP-binding enzyme family.</text>
</comment>
<proteinExistence type="inferred from homology"/>
<dbReference type="InterPro" id="IPR000873">
    <property type="entry name" value="AMP-dep_synth/lig_dom"/>
</dbReference>
<name>A0A0F9LC83_9ZZZZ</name>
<reference evidence="7" key="1">
    <citation type="journal article" date="2015" name="Nature">
        <title>Complex archaea that bridge the gap between prokaryotes and eukaryotes.</title>
        <authorList>
            <person name="Spang A."/>
            <person name="Saw J.H."/>
            <person name="Jorgensen S.L."/>
            <person name="Zaremba-Niedzwiedzka K."/>
            <person name="Martijn J."/>
            <person name="Lind A.E."/>
            <person name="van Eijk R."/>
            <person name="Schleper C."/>
            <person name="Guy L."/>
            <person name="Ettema T.J."/>
        </authorList>
    </citation>
    <scope>NUCLEOTIDE SEQUENCE</scope>
</reference>
<dbReference type="GO" id="GO:0005886">
    <property type="term" value="C:plasma membrane"/>
    <property type="evidence" value="ECO:0007669"/>
    <property type="project" value="TreeGrafter"/>
</dbReference>
<dbReference type="SUPFAM" id="SSF56801">
    <property type="entry name" value="Acetyl-CoA synthetase-like"/>
    <property type="match status" value="1"/>
</dbReference>
<evidence type="ECO:0000256" key="1">
    <source>
        <dbReference type="ARBA" id="ARBA00006432"/>
    </source>
</evidence>
<sequence>MSDFKISTTTTFNDVVKNKAETIGDKVFLTYIQDFDKGLDETYNYRDMHLYSNRVANGLSKFGLKAGIGLSLMEINSPEFLFTLFATWKLGGYAVLINTALKGLTLQYIIDHSDSKILVIHWSMIDAYLDIEDELPKIKQVIVDVNEAPADFKLTDGMISLQEIIESPDDDIEAKIDFEEKSYLMYTSGTTGPPKATTFFYKKTIAGNALQTASGLITLFLGKGDEVMFTCLPLFHGNALQITTVPGYLTETPVVLSKRFSASRHWDICRKYNVTSFNLLGAMPQFLLKQPERPNDGENKVKLVISAACPKELVIPFEKRFNVGIKEFYGAVDGGGYVLGPFFQTNVPVGSMGKPLGSTKADIMDDEGNLLGPDEVGELVFLVKKGELKMRKVTYYKDKTSTKDKIREGNDGNLWLHTGDLATKDTGGWFYFVDRKKDSIRRRGENISPWSVERVINQHDKVLESAAYAVKIPGVVEDEVMVSVVLKPGESMSPEKLLDYCQGKMAYFMVPRFVNFIEALPKSEVHRTLKQTLKDRGVTEATYDREQAGYEVKR</sequence>
<gene>
    <name evidence="7" type="ORF">LCGC14_1217860</name>
</gene>
<dbReference type="PANTHER" id="PTHR43107">
    <property type="entry name" value="LONG-CHAIN FATTY ACID TRANSPORT PROTEIN"/>
    <property type="match status" value="1"/>
</dbReference>
<dbReference type="AlphaFoldDB" id="A0A0F9LC83"/>
<dbReference type="EMBL" id="LAZR01006385">
    <property type="protein sequence ID" value="KKM92494.1"/>
    <property type="molecule type" value="Genomic_DNA"/>
</dbReference>
<dbReference type="InterPro" id="IPR025110">
    <property type="entry name" value="AMP-bd_C"/>
</dbReference>
<accession>A0A0F9LC83</accession>
<dbReference type="Pfam" id="PF13193">
    <property type="entry name" value="AMP-binding_C"/>
    <property type="match status" value="1"/>
</dbReference>
<feature type="domain" description="AMP-dependent synthetase/ligase" evidence="5">
    <location>
        <begin position="19"/>
        <end position="381"/>
    </location>
</feature>
<evidence type="ECO:0000259" key="5">
    <source>
        <dbReference type="Pfam" id="PF00501"/>
    </source>
</evidence>
<dbReference type="GO" id="GO:0044539">
    <property type="term" value="P:long-chain fatty acid import into cell"/>
    <property type="evidence" value="ECO:0007669"/>
    <property type="project" value="TreeGrafter"/>
</dbReference>
<evidence type="ECO:0008006" key="8">
    <source>
        <dbReference type="Google" id="ProtNLM"/>
    </source>
</evidence>
<dbReference type="PROSITE" id="PS00455">
    <property type="entry name" value="AMP_BINDING"/>
    <property type="match status" value="1"/>
</dbReference>
<evidence type="ECO:0000256" key="3">
    <source>
        <dbReference type="ARBA" id="ARBA00022741"/>
    </source>
</evidence>
<keyword evidence="4" id="KW-0067">ATP-binding</keyword>
<keyword evidence="2" id="KW-0436">Ligase</keyword>
<organism evidence="7">
    <name type="scientific">marine sediment metagenome</name>
    <dbReference type="NCBI Taxonomy" id="412755"/>
    <lineage>
        <taxon>unclassified sequences</taxon>
        <taxon>metagenomes</taxon>
        <taxon>ecological metagenomes</taxon>
    </lineage>
</organism>
<dbReference type="PANTHER" id="PTHR43107:SF15">
    <property type="entry name" value="FATTY ACID TRANSPORT PROTEIN 3, ISOFORM A"/>
    <property type="match status" value="1"/>
</dbReference>
<dbReference type="InterPro" id="IPR045851">
    <property type="entry name" value="AMP-bd_C_sf"/>
</dbReference>
<dbReference type="Pfam" id="PF00501">
    <property type="entry name" value="AMP-binding"/>
    <property type="match status" value="1"/>
</dbReference>
<dbReference type="Gene3D" id="3.30.300.30">
    <property type="match status" value="1"/>
</dbReference>
<comment type="caution">
    <text evidence="7">The sequence shown here is derived from an EMBL/GenBank/DDBJ whole genome shotgun (WGS) entry which is preliminary data.</text>
</comment>
<protein>
    <recommendedName>
        <fullName evidence="8">AMP-dependent synthetase/ligase domain-containing protein</fullName>
    </recommendedName>
</protein>
<dbReference type="InterPro" id="IPR020845">
    <property type="entry name" value="AMP-binding_CS"/>
</dbReference>
<dbReference type="GO" id="GO:0005324">
    <property type="term" value="F:long-chain fatty acid transmembrane transporter activity"/>
    <property type="evidence" value="ECO:0007669"/>
    <property type="project" value="TreeGrafter"/>
</dbReference>
<dbReference type="GO" id="GO:0005524">
    <property type="term" value="F:ATP binding"/>
    <property type="evidence" value="ECO:0007669"/>
    <property type="project" value="UniProtKB-KW"/>
</dbReference>
<feature type="domain" description="AMP-binding enzyme C-terminal" evidence="6">
    <location>
        <begin position="452"/>
        <end position="524"/>
    </location>
</feature>
<evidence type="ECO:0000256" key="2">
    <source>
        <dbReference type="ARBA" id="ARBA00022598"/>
    </source>
</evidence>
<dbReference type="InterPro" id="IPR042099">
    <property type="entry name" value="ANL_N_sf"/>
</dbReference>
<evidence type="ECO:0000256" key="4">
    <source>
        <dbReference type="ARBA" id="ARBA00022840"/>
    </source>
</evidence>
<evidence type="ECO:0000259" key="6">
    <source>
        <dbReference type="Pfam" id="PF13193"/>
    </source>
</evidence>
<dbReference type="GO" id="GO:0004467">
    <property type="term" value="F:long-chain fatty acid-CoA ligase activity"/>
    <property type="evidence" value="ECO:0007669"/>
    <property type="project" value="TreeGrafter"/>
</dbReference>
<evidence type="ECO:0000313" key="7">
    <source>
        <dbReference type="EMBL" id="KKM92494.1"/>
    </source>
</evidence>
<dbReference type="Gene3D" id="3.40.50.12780">
    <property type="entry name" value="N-terminal domain of ligase-like"/>
    <property type="match status" value="1"/>
</dbReference>